<dbReference type="RefSeq" id="WP_386831003.1">
    <property type="nucleotide sequence ID" value="NZ_JBHUNP010000001.1"/>
</dbReference>
<dbReference type="InterPro" id="IPR014922">
    <property type="entry name" value="YdhG-like"/>
</dbReference>
<comment type="caution">
    <text evidence="2">The sequence shown here is derived from an EMBL/GenBank/DDBJ whole genome shotgun (WGS) entry which is preliminary data.</text>
</comment>
<keyword evidence="3" id="KW-1185">Reference proteome</keyword>
<evidence type="ECO:0000313" key="2">
    <source>
        <dbReference type="EMBL" id="MFD2646407.1"/>
    </source>
</evidence>
<protein>
    <submittedName>
        <fullName evidence="2">DUF1801 domain-containing protein</fullName>
    </submittedName>
</protein>
<proteinExistence type="predicted"/>
<dbReference type="Pfam" id="PF08818">
    <property type="entry name" value="DUF1801"/>
    <property type="match status" value="1"/>
</dbReference>
<accession>A0ABW5QFU2</accession>
<organism evidence="2 3">
    <name type="scientific">Devosia albogilva</name>
    <dbReference type="NCBI Taxonomy" id="429726"/>
    <lineage>
        <taxon>Bacteria</taxon>
        <taxon>Pseudomonadati</taxon>
        <taxon>Pseudomonadota</taxon>
        <taxon>Alphaproteobacteria</taxon>
        <taxon>Hyphomicrobiales</taxon>
        <taxon>Devosiaceae</taxon>
        <taxon>Devosia</taxon>
    </lineage>
</organism>
<reference evidence="3" key="1">
    <citation type="journal article" date="2019" name="Int. J. Syst. Evol. Microbiol.">
        <title>The Global Catalogue of Microorganisms (GCM) 10K type strain sequencing project: providing services to taxonomists for standard genome sequencing and annotation.</title>
        <authorList>
            <consortium name="The Broad Institute Genomics Platform"/>
            <consortium name="The Broad Institute Genome Sequencing Center for Infectious Disease"/>
            <person name="Wu L."/>
            <person name="Ma J."/>
        </authorList>
    </citation>
    <scope>NUCLEOTIDE SEQUENCE [LARGE SCALE GENOMIC DNA]</scope>
    <source>
        <strain evidence="3">CCM 7427</strain>
    </source>
</reference>
<sequence length="144" mass="15713">MAGTQKVDARPEAVAAFLDRVEPVRRADAEALVALLQEATGEPPAVWGSMMGFGQYHYRYASGTEGDSFLAGFAPRKAEFTVYVMGAELAGDEPGRQALMARLGKYRAGKACLYFKRLSDIDREALRDLAAMSAEGLRKTYPTQ</sequence>
<gene>
    <name evidence="2" type="ORF">ACFSX5_01215</name>
</gene>
<dbReference type="EMBL" id="JBHUNP010000001">
    <property type="protein sequence ID" value="MFD2646407.1"/>
    <property type="molecule type" value="Genomic_DNA"/>
</dbReference>
<evidence type="ECO:0000313" key="3">
    <source>
        <dbReference type="Proteomes" id="UP001597521"/>
    </source>
</evidence>
<feature type="domain" description="YdhG-like" evidence="1">
    <location>
        <begin position="25"/>
        <end position="130"/>
    </location>
</feature>
<dbReference type="Proteomes" id="UP001597521">
    <property type="component" value="Unassembled WGS sequence"/>
</dbReference>
<evidence type="ECO:0000259" key="1">
    <source>
        <dbReference type="Pfam" id="PF08818"/>
    </source>
</evidence>
<name>A0ABW5QFU2_9HYPH</name>